<dbReference type="EMBL" id="CP061336">
    <property type="protein sequence ID" value="QNU66511.1"/>
    <property type="molecule type" value="Genomic_DNA"/>
</dbReference>
<sequence length="480" mass="53190">MKKISMLVMIAILASTLLATSSIPALAEDVEFSTVQDNSDISQTITEKGIALSVEDFNKAMTGPESERQPKESCSSYKTVDLQIKNLNLNGSTISFDANAKYSGEKSDISASGSLYAGFKAQNGMNSIVGNLEDLTGNFKILLFEIFNDSSKDNLLVKNEINEKPHLKMYLLDSNKDILFFEIELPKVLEQLNANAFSEGDSKNDLYWFTELAKPTEIKNISTDKEIMQKLGIPTTKKRALGGYSTWANPTTYYKAFYVGNDYTQCYSLPYLEYKHVNVASQDSTWTAAFKVAEHTQVGNYTYYGNNVFSYRNLQINFGCGDKSTFVRTFQEGRMYDYTSYIKGIKSLYDTITASLGKKVVSTLPYGSTLNTILGYFNTLTSQSGEVTLGGGAVSLSDRKTVAVGQKLAKYEFEECTDHGGQILNGDYYIYQALLQYESTSGTSVSTVGALQLKFDVYDKSVPSTTSVSQNFQLNYTAIP</sequence>
<evidence type="ECO:0000313" key="2">
    <source>
        <dbReference type="Proteomes" id="UP000306409"/>
    </source>
</evidence>
<reference evidence="1 2" key="1">
    <citation type="submission" date="2020-09" db="EMBL/GenBank/DDBJ databases">
        <title>Characterization and genome sequencing of Ruminiclostridium sp. nov. MA18.</title>
        <authorList>
            <person name="Rettenmaier R."/>
            <person name="Kowollik M.-L."/>
            <person name="Liebl W."/>
            <person name="Zverlov V."/>
        </authorList>
    </citation>
    <scope>NUCLEOTIDE SEQUENCE [LARGE SCALE GENOMIC DNA]</scope>
    <source>
        <strain evidence="1 2">MA18</strain>
    </source>
</reference>
<dbReference type="KEGG" id="rher:EHE19_016875"/>
<name>A0A4U7J7Z6_9FIRM</name>
<keyword evidence="2" id="KW-1185">Reference proteome</keyword>
<accession>A0A4U7J7Z6</accession>
<dbReference type="RefSeq" id="WP_137698986.1">
    <property type="nucleotide sequence ID" value="NZ_CP061336.1"/>
</dbReference>
<dbReference type="AlphaFoldDB" id="A0A4U7J7Z6"/>
<protein>
    <submittedName>
        <fullName evidence="1">Uncharacterized protein</fullName>
    </submittedName>
</protein>
<proteinExistence type="predicted"/>
<evidence type="ECO:0000313" key="1">
    <source>
        <dbReference type="EMBL" id="QNU66511.1"/>
    </source>
</evidence>
<dbReference type="Proteomes" id="UP000306409">
    <property type="component" value="Chromosome"/>
</dbReference>
<organism evidence="1 2">
    <name type="scientific">Ruminiclostridium herbifermentans</name>
    <dbReference type="NCBI Taxonomy" id="2488810"/>
    <lineage>
        <taxon>Bacteria</taxon>
        <taxon>Bacillati</taxon>
        <taxon>Bacillota</taxon>
        <taxon>Clostridia</taxon>
        <taxon>Eubacteriales</taxon>
        <taxon>Oscillospiraceae</taxon>
        <taxon>Ruminiclostridium</taxon>
    </lineage>
</organism>
<gene>
    <name evidence="1" type="ORF">EHE19_016875</name>
</gene>
<dbReference type="OrthoDB" id="2541312at2"/>